<keyword evidence="4" id="KW-1185">Reference proteome</keyword>
<keyword evidence="1" id="KW-1133">Transmembrane helix</keyword>
<gene>
    <name evidence="2" type="ORF">PhaeoP66_01036</name>
    <name evidence="3" type="ORF">PhaeoP66_04691</name>
</gene>
<keyword evidence="3" id="KW-0614">Plasmid</keyword>
<dbReference type="Proteomes" id="UP000236536">
    <property type="component" value="Plasmid pP66_i"/>
</dbReference>
<reference evidence="3 4" key="1">
    <citation type="journal article" date="2017" name="Genome Biol. Evol.">
        <title>Trajectories and Drivers of Genome Evolution in Surface-Associated Marine Phaeobacter.</title>
        <authorList>
            <person name="Freese H.M."/>
            <person name="Sikorski J."/>
            <person name="Bunk B."/>
            <person name="Scheuner C."/>
            <person name="Meier-Kolthoff J.P."/>
            <person name="Sproer C."/>
            <person name="Gram L."/>
            <person name="Overmann J."/>
        </authorList>
    </citation>
    <scope>NUCLEOTIDE SEQUENCE [LARGE SCALE GENOMIC DNA]</scope>
    <source>
        <strain evidence="3 4">P66</strain>
        <plasmid evidence="3 4">pP66_i</plasmid>
    </source>
</reference>
<organism evidence="3 4">
    <name type="scientific">Phaeobacter inhibens</name>
    <dbReference type="NCBI Taxonomy" id="221822"/>
    <lineage>
        <taxon>Bacteria</taxon>
        <taxon>Pseudomonadati</taxon>
        <taxon>Pseudomonadota</taxon>
        <taxon>Alphaproteobacteria</taxon>
        <taxon>Rhodobacterales</taxon>
        <taxon>Roseobacteraceae</taxon>
        <taxon>Phaeobacter</taxon>
    </lineage>
</organism>
<reference evidence="3 4" key="2">
    <citation type="journal article" date="2017" name="Int. J. Syst. Evol. Microbiol.">
        <title>Adaptation of Surface-Associated Bacteria to the Open Ocean: A Genomically Distinct Subpopulation of Phaeobacter gallaeciensis Colonizes Pacific Mesozooplankton.</title>
        <authorList>
            <person name="Freese H.M."/>
            <person name="Methner A."/>
            <person name="Overmann J."/>
        </authorList>
    </citation>
    <scope>NUCLEOTIDE SEQUENCE [LARGE SCALE GENOMIC DNA]</scope>
    <source>
        <strain evidence="3 4">P66</strain>
        <plasmid evidence="3 4">pP66_i</plasmid>
    </source>
</reference>
<name>A0ABM6RLS0_9RHOB</name>
<protein>
    <submittedName>
        <fullName evidence="3">Uncharacterized protein</fullName>
    </submittedName>
</protein>
<accession>A0ABM6RLS0</accession>
<sequence length="155" mass="17043">MDLSLISPHILTWSPIAISALSFSISYLAYRRTSPPPKAPRGWTEIVGIGELGSTHTLSLENHTVHPFLVKSITCPQGPLFESVEDNPATSTDGLEVPEISINQQLPPSSVIEKKFAIPLQYEDDSPSVQVHLACGSRYRKKVMIEIAILAPQRK</sequence>
<evidence type="ECO:0000313" key="3">
    <source>
        <dbReference type="EMBL" id="AUQ97417.1"/>
    </source>
</evidence>
<keyword evidence="1" id="KW-0812">Transmembrane</keyword>
<evidence type="ECO:0000313" key="4">
    <source>
        <dbReference type="Proteomes" id="UP000236536"/>
    </source>
</evidence>
<dbReference type="EMBL" id="CP010714">
    <property type="protein sequence ID" value="AUQ97417.1"/>
    <property type="molecule type" value="Genomic_DNA"/>
</dbReference>
<evidence type="ECO:0000313" key="2">
    <source>
        <dbReference type="EMBL" id="AUQ93840.1"/>
    </source>
</evidence>
<proteinExistence type="predicted"/>
<dbReference type="Proteomes" id="UP000236536">
    <property type="component" value="Chromosome"/>
</dbReference>
<geneLocation type="plasmid" evidence="3 4">
    <name>pP66_i</name>
</geneLocation>
<evidence type="ECO:0000256" key="1">
    <source>
        <dbReference type="SAM" id="Phobius"/>
    </source>
</evidence>
<dbReference type="EMBL" id="CP010705">
    <property type="protein sequence ID" value="AUQ93840.1"/>
    <property type="molecule type" value="Genomic_DNA"/>
</dbReference>
<keyword evidence="1" id="KW-0472">Membrane</keyword>
<feature type="transmembrane region" description="Helical" evidence="1">
    <location>
        <begin position="12"/>
        <end position="30"/>
    </location>
</feature>